<dbReference type="Proteomes" id="UP000256486">
    <property type="component" value="Unassembled WGS sequence"/>
</dbReference>
<dbReference type="InterPro" id="IPR051683">
    <property type="entry name" value="Enoyl-CoA_Hydratase/Isomerase"/>
</dbReference>
<dbReference type="SUPFAM" id="SSF52096">
    <property type="entry name" value="ClpP/crotonase"/>
    <property type="match status" value="1"/>
</dbReference>
<evidence type="ECO:0000313" key="2">
    <source>
        <dbReference type="EMBL" id="RFA10462.1"/>
    </source>
</evidence>
<dbReference type="AlphaFoldDB" id="A0A3E0VKG8"/>
<evidence type="ECO:0000256" key="1">
    <source>
        <dbReference type="ARBA" id="ARBA00005254"/>
    </source>
</evidence>
<evidence type="ECO:0000313" key="3">
    <source>
        <dbReference type="Proteomes" id="UP000256486"/>
    </source>
</evidence>
<gene>
    <name evidence="2" type="ORF">B7R54_15565</name>
</gene>
<dbReference type="CDD" id="cd06558">
    <property type="entry name" value="crotonase-like"/>
    <property type="match status" value="1"/>
</dbReference>
<keyword evidence="3" id="KW-1185">Reference proteome</keyword>
<dbReference type="Gene3D" id="3.90.226.10">
    <property type="entry name" value="2-enoyl-CoA Hydratase, Chain A, domain 1"/>
    <property type="match status" value="1"/>
</dbReference>
<dbReference type="Pfam" id="PF00378">
    <property type="entry name" value="ECH_1"/>
    <property type="match status" value="1"/>
</dbReference>
<proteinExistence type="inferred from homology"/>
<accession>A0A3E0VKG8</accession>
<dbReference type="RefSeq" id="WP_116415837.1">
    <property type="nucleotide sequence ID" value="NZ_NBWZ01000001.1"/>
</dbReference>
<name>A0A3E0VKG8_9MICO</name>
<sequence length="279" mass="29057">MSSAASKTDAETPDAQALDAQAAESPILFEVADGLATITLNRASKYNAMSMGFARSLFDAVRQIADRPEVGVVLIEARGRAFCAGGDLDGIAEATDREAYLTELAEQLHGAFALLDSLPVVVVVAAHGVVAGGGVGLMLAGDLIIAADDCTFMSAYERLGFTPDCGVSERLPAAVGVQRALQFSVGGQKLTAADALAWGLVGEVVSLADVDTRAREVAHRVLATAPRALGRTRQLLRASVDRPFAENLDTEAQTIIALSAEAESSALFERVAAARSVRS</sequence>
<protein>
    <recommendedName>
        <fullName evidence="4">Enoyl-CoA hydratase</fullName>
    </recommendedName>
</protein>
<comment type="similarity">
    <text evidence="1">Belongs to the enoyl-CoA hydratase/isomerase family.</text>
</comment>
<dbReference type="GO" id="GO:0003824">
    <property type="term" value="F:catalytic activity"/>
    <property type="evidence" value="ECO:0007669"/>
    <property type="project" value="UniProtKB-ARBA"/>
</dbReference>
<dbReference type="InterPro" id="IPR001753">
    <property type="entry name" value="Enoyl-CoA_hydra/iso"/>
</dbReference>
<dbReference type="OrthoDB" id="9777711at2"/>
<reference evidence="2 3" key="1">
    <citation type="submission" date="2017-04" db="EMBL/GenBank/DDBJ databases">
        <title>Comparative genome analysis of Subtercola boreus.</title>
        <authorList>
            <person name="Cho Y.-J."/>
            <person name="Cho A."/>
            <person name="Kim O.-S."/>
            <person name="Lee J.-I."/>
        </authorList>
    </citation>
    <scope>NUCLEOTIDE SEQUENCE [LARGE SCALE GENOMIC DNA]</scope>
    <source>
        <strain evidence="2 3">K300</strain>
    </source>
</reference>
<dbReference type="InterPro" id="IPR029045">
    <property type="entry name" value="ClpP/crotonase-like_dom_sf"/>
</dbReference>
<dbReference type="PANTHER" id="PTHR42964">
    <property type="entry name" value="ENOYL-COA HYDRATASE"/>
    <property type="match status" value="1"/>
</dbReference>
<organism evidence="2 3">
    <name type="scientific">Subtercola boreus</name>
    <dbReference type="NCBI Taxonomy" id="120213"/>
    <lineage>
        <taxon>Bacteria</taxon>
        <taxon>Bacillati</taxon>
        <taxon>Actinomycetota</taxon>
        <taxon>Actinomycetes</taxon>
        <taxon>Micrococcales</taxon>
        <taxon>Microbacteriaceae</taxon>
        <taxon>Subtercola</taxon>
    </lineage>
</organism>
<dbReference type="EMBL" id="NBWZ01000001">
    <property type="protein sequence ID" value="RFA10462.1"/>
    <property type="molecule type" value="Genomic_DNA"/>
</dbReference>
<dbReference type="PANTHER" id="PTHR42964:SF1">
    <property type="entry name" value="POLYKETIDE BIOSYNTHESIS ENOYL-COA HYDRATASE PKSH-RELATED"/>
    <property type="match status" value="1"/>
</dbReference>
<comment type="caution">
    <text evidence="2">The sequence shown here is derived from an EMBL/GenBank/DDBJ whole genome shotgun (WGS) entry which is preliminary data.</text>
</comment>
<evidence type="ECO:0008006" key="4">
    <source>
        <dbReference type="Google" id="ProtNLM"/>
    </source>
</evidence>